<proteinExistence type="inferred from homology"/>
<dbReference type="STRING" id="1526658.BHK69_01220"/>
<evidence type="ECO:0000313" key="4">
    <source>
        <dbReference type="EMBL" id="AOO79299.1"/>
    </source>
</evidence>
<dbReference type="Proteomes" id="UP000094969">
    <property type="component" value="Chromosome"/>
</dbReference>
<keyword evidence="3" id="KW-0472">Membrane</keyword>
<evidence type="ECO:0000256" key="3">
    <source>
        <dbReference type="SAM" id="Phobius"/>
    </source>
</evidence>
<dbReference type="Gene3D" id="3.40.1690.10">
    <property type="entry name" value="secretion proteins EscU"/>
    <property type="match status" value="1"/>
</dbReference>
<gene>
    <name evidence="4" type="ORF">BHK69_01220</name>
</gene>
<protein>
    <submittedName>
        <fullName evidence="4">Flagellar biosynthesis protein FlhB</fullName>
    </submittedName>
</protein>
<dbReference type="KEGG" id="bvv:BHK69_01220"/>
<name>A0A1D7TVZ9_9HYPH</name>
<keyword evidence="5" id="KW-1185">Reference proteome</keyword>
<dbReference type="InterPro" id="IPR029025">
    <property type="entry name" value="T3SS_substrate_exporter_C"/>
</dbReference>
<dbReference type="RefSeq" id="WP_069688523.1">
    <property type="nucleotide sequence ID" value="NZ_CP017147.1"/>
</dbReference>
<dbReference type="PANTHER" id="PTHR30531:SF12">
    <property type="entry name" value="FLAGELLAR BIOSYNTHETIC PROTEIN FLHB"/>
    <property type="match status" value="1"/>
</dbReference>
<evidence type="ECO:0000313" key="5">
    <source>
        <dbReference type="Proteomes" id="UP000094969"/>
    </source>
</evidence>
<keyword evidence="4" id="KW-0282">Flagellum</keyword>
<sequence>MSEQDQESKTEEASEKKIRDAIERGNTPSSKEAPIFASIAATLIASVFLIRASGGELTRFLSNFLSDPAGFDISTNKNTTTLLVYVAVQASLFVGPILLLFMVFGLSASFLQHAPQFSLERISPQWSRISPGKGWSRIAGAQGLMEFGKSLAKFAAIAVTTWLILKSDKNTVVTAMLQDPSTIPELVLTIATRLLSAACVATIVIVAADLVWTQKSWRRSLRMTKQEIKDEHKQAEGDPILKSRRLSLARDRARSRMMAAVPRATMIIANPTHYAVALRYVPEEGGAPLVLAKGVDLIALKIREIAEANDIPVIEDRVLARSLHAGVQIDQMIPPEFYKVVAELLCLVYARKVA</sequence>
<feature type="transmembrane region" description="Helical" evidence="3">
    <location>
        <begin position="186"/>
        <end position="212"/>
    </location>
</feature>
<feature type="compositionally biased region" description="Basic and acidic residues" evidence="2">
    <location>
        <begin position="1"/>
        <end position="23"/>
    </location>
</feature>
<dbReference type="GO" id="GO:0009306">
    <property type="term" value="P:protein secretion"/>
    <property type="evidence" value="ECO:0007669"/>
    <property type="project" value="InterPro"/>
</dbReference>
<feature type="transmembrane region" description="Helical" evidence="3">
    <location>
        <begin position="33"/>
        <end position="50"/>
    </location>
</feature>
<accession>A0A1D7TVZ9</accession>
<dbReference type="AlphaFoldDB" id="A0A1D7TVZ9"/>
<keyword evidence="4" id="KW-0969">Cilium</keyword>
<keyword evidence="3" id="KW-1133">Transmembrane helix</keyword>
<dbReference type="EMBL" id="CP017147">
    <property type="protein sequence ID" value="AOO79299.1"/>
    <property type="molecule type" value="Genomic_DNA"/>
</dbReference>
<keyword evidence="3" id="KW-0812">Transmembrane</keyword>
<keyword evidence="4" id="KW-0966">Cell projection</keyword>
<evidence type="ECO:0000256" key="1">
    <source>
        <dbReference type="ARBA" id="ARBA00010690"/>
    </source>
</evidence>
<organism evidence="4 5">
    <name type="scientific">Bosea vaviloviae</name>
    <dbReference type="NCBI Taxonomy" id="1526658"/>
    <lineage>
        <taxon>Bacteria</taxon>
        <taxon>Pseudomonadati</taxon>
        <taxon>Pseudomonadota</taxon>
        <taxon>Alphaproteobacteria</taxon>
        <taxon>Hyphomicrobiales</taxon>
        <taxon>Boseaceae</taxon>
        <taxon>Bosea</taxon>
    </lineage>
</organism>
<dbReference type="Pfam" id="PF01312">
    <property type="entry name" value="Bac_export_2"/>
    <property type="match status" value="1"/>
</dbReference>
<comment type="similarity">
    <text evidence="1">Belongs to the type III secretion exporter family.</text>
</comment>
<dbReference type="PANTHER" id="PTHR30531">
    <property type="entry name" value="FLAGELLAR BIOSYNTHETIC PROTEIN FLHB"/>
    <property type="match status" value="1"/>
</dbReference>
<feature type="region of interest" description="Disordered" evidence="2">
    <location>
        <begin position="1"/>
        <end position="30"/>
    </location>
</feature>
<dbReference type="SUPFAM" id="SSF160544">
    <property type="entry name" value="EscU C-terminal domain-like"/>
    <property type="match status" value="1"/>
</dbReference>
<dbReference type="Gene3D" id="6.10.250.2080">
    <property type="match status" value="1"/>
</dbReference>
<dbReference type="InterPro" id="IPR006135">
    <property type="entry name" value="T3SS_substrate_exporter"/>
</dbReference>
<evidence type="ECO:0000256" key="2">
    <source>
        <dbReference type="SAM" id="MobiDB-lite"/>
    </source>
</evidence>
<dbReference type="PRINTS" id="PR00950">
    <property type="entry name" value="TYPE3IMSPROT"/>
</dbReference>
<dbReference type="GO" id="GO:0005886">
    <property type="term" value="C:plasma membrane"/>
    <property type="evidence" value="ECO:0007669"/>
    <property type="project" value="TreeGrafter"/>
</dbReference>
<feature type="transmembrane region" description="Helical" evidence="3">
    <location>
        <begin position="82"/>
        <end position="111"/>
    </location>
</feature>
<reference evidence="4 5" key="1">
    <citation type="journal article" date="2015" name="Antonie Van Leeuwenhoek">
        <title>Bosea vaviloviae sp. nov., a new species of slow-growing rhizobia isolated from nodules of the relict species Vavilovia formosa (Stev.) Fed.</title>
        <authorList>
            <person name="Safronova V.I."/>
            <person name="Kuznetsova I.G."/>
            <person name="Sazanova A.L."/>
            <person name="Kimeklis A.K."/>
            <person name="Belimov A.A."/>
            <person name="Andronov E.E."/>
            <person name="Pinaev A.G."/>
            <person name="Chizhevskaya E.P."/>
            <person name="Pukhaev A.R."/>
            <person name="Popov K.P."/>
            <person name="Willems A."/>
            <person name="Tikhonovich I.A."/>
        </authorList>
    </citation>
    <scope>NUCLEOTIDE SEQUENCE [LARGE SCALE GENOMIC DNA]</scope>
    <source>
        <strain evidence="4 5">Vaf18</strain>
    </source>
</reference>
<dbReference type="OrthoDB" id="9807950at2"/>